<dbReference type="EnsemblPlants" id="KEH43379">
    <property type="protein sequence ID" value="KEH43379"/>
    <property type="gene ID" value="MTR_1g090980"/>
</dbReference>
<sequence>MSGHSTIVGEVKIRMVVNWAVLSWRHTVVSLPCTISGSAVICLKESDLVVTQPGRTSRRLNMVISSVLISTLLKRYASEPEKQQFTTKTKLNL</sequence>
<dbReference type="Proteomes" id="UP000002051">
    <property type="component" value="Unassembled WGS sequence"/>
</dbReference>
<dbReference type="AlphaFoldDB" id="A0A072VN29"/>
<proteinExistence type="predicted"/>
<evidence type="ECO:0000313" key="1">
    <source>
        <dbReference type="EMBL" id="KEH43379.1"/>
    </source>
</evidence>
<reference evidence="1 3" key="1">
    <citation type="journal article" date="2011" name="Nature">
        <title>The Medicago genome provides insight into the evolution of rhizobial symbioses.</title>
        <authorList>
            <person name="Young N.D."/>
            <person name="Debelle F."/>
            <person name="Oldroyd G.E."/>
            <person name="Geurts R."/>
            <person name="Cannon S.B."/>
            <person name="Udvardi M.K."/>
            <person name="Benedito V.A."/>
            <person name="Mayer K.F."/>
            <person name="Gouzy J."/>
            <person name="Schoof H."/>
            <person name="Van de Peer Y."/>
            <person name="Proost S."/>
            <person name="Cook D.R."/>
            <person name="Meyers B.C."/>
            <person name="Spannagl M."/>
            <person name="Cheung F."/>
            <person name="De Mita S."/>
            <person name="Krishnakumar V."/>
            <person name="Gundlach H."/>
            <person name="Zhou S."/>
            <person name="Mudge J."/>
            <person name="Bharti A.K."/>
            <person name="Murray J.D."/>
            <person name="Naoumkina M.A."/>
            <person name="Rosen B."/>
            <person name="Silverstein K.A."/>
            <person name="Tang H."/>
            <person name="Rombauts S."/>
            <person name="Zhao P.X."/>
            <person name="Zhou P."/>
            <person name="Barbe V."/>
            <person name="Bardou P."/>
            <person name="Bechner M."/>
            <person name="Bellec A."/>
            <person name="Berger A."/>
            <person name="Berges H."/>
            <person name="Bidwell S."/>
            <person name="Bisseling T."/>
            <person name="Choisne N."/>
            <person name="Couloux A."/>
            <person name="Denny R."/>
            <person name="Deshpande S."/>
            <person name="Dai X."/>
            <person name="Doyle J.J."/>
            <person name="Dudez A.M."/>
            <person name="Farmer A.D."/>
            <person name="Fouteau S."/>
            <person name="Franken C."/>
            <person name="Gibelin C."/>
            <person name="Gish J."/>
            <person name="Goldstein S."/>
            <person name="Gonzalez A.J."/>
            <person name="Green P.J."/>
            <person name="Hallab A."/>
            <person name="Hartog M."/>
            <person name="Hua A."/>
            <person name="Humphray S.J."/>
            <person name="Jeong D.H."/>
            <person name="Jing Y."/>
            <person name="Jocker A."/>
            <person name="Kenton S.M."/>
            <person name="Kim D.J."/>
            <person name="Klee K."/>
            <person name="Lai H."/>
            <person name="Lang C."/>
            <person name="Lin S."/>
            <person name="Macmil S.L."/>
            <person name="Magdelenat G."/>
            <person name="Matthews L."/>
            <person name="McCorrison J."/>
            <person name="Monaghan E.L."/>
            <person name="Mun J.H."/>
            <person name="Najar F.Z."/>
            <person name="Nicholson C."/>
            <person name="Noirot C."/>
            <person name="O'Bleness M."/>
            <person name="Paule C.R."/>
            <person name="Poulain J."/>
            <person name="Prion F."/>
            <person name="Qin B."/>
            <person name="Qu C."/>
            <person name="Retzel E.F."/>
            <person name="Riddle C."/>
            <person name="Sallet E."/>
            <person name="Samain S."/>
            <person name="Samson N."/>
            <person name="Sanders I."/>
            <person name="Saurat O."/>
            <person name="Scarpelli C."/>
            <person name="Schiex T."/>
            <person name="Segurens B."/>
            <person name="Severin A.J."/>
            <person name="Sherrier D.J."/>
            <person name="Shi R."/>
            <person name="Sims S."/>
            <person name="Singer S.R."/>
            <person name="Sinharoy S."/>
            <person name="Sterck L."/>
            <person name="Viollet A."/>
            <person name="Wang B.B."/>
            <person name="Wang K."/>
            <person name="Wang M."/>
            <person name="Wang X."/>
            <person name="Warfsmann J."/>
            <person name="Weissenbach J."/>
            <person name="White D.D."/>
            <person name="White J.D."/>
            <person name="Wiley G.B."/>
            <person name="Wincker P."/>
            <person name="Xing Y."/>
            <person name="Yang L."/>
            <person name="Yao Z."/>
            <person name="Ying F."/>
            <person name="Zhai J."/>
            <person name="Zhou L."/>
            <person name="Zuber A."/>
            <person name="Denarie J."/>
            <person name="Dixon R.A."/>
            <person name="May G.D."/>
            <person name="Schwartz D.C."/>
            <person name="Rogers J."/>
            <person name="Quetier F."/>
            <person name="Town C.D."/>
            <person name="Roe B.A."/>
        </authorList>
    </citation>
    <scope>NUCLEOTIDE SEQUENCE [LARGE SCALE GENOMIC DNA]</scope>
    <source>
        <strain evidence="1">A17</strain>
        <strain evidence="2 3">cv. Jemalong A17</strain>
    </source>
</reference>
<reference evidence="1 3" key="2">
    <citation type="journal article" date="2014" name="BMC Genomics">
        <title>An improved genome release (version Mt4.0) for the model legume Medicago truncatula.</title>
        <authorList>
            <person name="Tang H."/>
            <person name="Krishnakumar V."/>
            <person name="Bidwell S."/>
            <person name="Rosen B."/>
            <person name="Chan A."/>
            <person name="Zhou S."/>
            <person name="Gentzbittel L."/>
            <person name="Childs K.L."/>
            <person name="Yandell M."/>
            <person name="Gundlach H."/>
            <person name="Mayer K.F."/>
            <person name="Schwartz D.C."/>
            <person name="Town C.D."/>
        </authorList>
    </citation>
    <scope>GENOME REANNOTATION</scope>
    <source>
        <strain evidence="1">A17</strain>
        <strain evidence="2 3">cv. Jemalong A17</strain>
    </source>
</reference>
<reference evidence="2" key="3">
    <citation type="submission" date="2015-04" db="UniProtKB">
        <authorList>
            <consortium name="EnsemblPlants"/>
        </authorList>
    </citation>
    <scope>IDENTIFICATION</scope>
    <source>
        <strain evidence="2">cv. Jemalong A17</strain>
    </source>
</reference>
<evidence type="ECO:0000313" key="3">
    <source>
        <dbReference type="Proteomes" id="UP000002051"/>
    </source>
</evidence>
<keyword evidence="3" id="KW-1185">Reference proteome</keyword>
<dbReference type="HOGENOM" id="CLU_2402935_0_0_1"/>
<name>A0A072VN29_MEDTR</name>
<evidence type="ECO:0000313" key="2">
    <source>
        <dbReference type="EnsemblPlants" id="KEH43379"/>
    </source>
</evidence>
<dbReference type="EMBL" id="CM001217">
    <property type="protein sequence ID" value="KEH43379.1"/>
    <property type="molecule type" value="Genomic_DNA"/>
</dbReference>
<organism evidence="1 3">
    <name type="scientific">Medicago truncatula</name>
    <name type="common">Barrel medic</name>
    <name type="synonym">Medicago tribuloides</name>
    <dbReference type="NCBI Taxonomy" id="3880"/>
    <lineage>
        <taxon>Eukaryota</taxon>
        <taxon>Viridiplantae</taxon>
        <taxon>Streptophyta</taxon>
        <taxon>Embryophyta</taxon>
        <taxon>Tracheophyta</taxon>
        <taxon>Spermatophyta</taxon>
        <taxon>Magnoliopsida</taxon>
        <taxon>eudicotyledons</taxon>
        <taxon>Gunneridae</taxon>
        <taxon>Pentapetalae</taxon>
        <taxon>rosids</taxon>
        <taxon>fabids</taxon>
        <taxon>Fabales</taxon>
        <taxon>Fabaceae</taxon>
        <taxon>Papilionoideae</taxon>
        <taxon>50 kb inversion clade</taxon>
        <taxon>NPAAA clade</taxon>
        <taxon>Hologalegina</taxon>
        <taxon>IRL clade</taxon>
        <taxon>Trifolieae</taxon>
        <taxon>Medicago</taxon>
    </lineage>
</organism>
<gene>
    <name evidence="1" type="ordered locus">MTR_1g090980</name>
</gene>
<protein>
    <submittedName>
        <fullName evidence="1 2">Uncharacterized protein</fullName>
    </submittedName>
</protein>
<accession>A0A072VN29</accession>